<dbReference type="SUPFAM" id="SSF82199">
    <property type="entry name" value="SET domain"/>
    <property type="match status" value="1"/>
</dbReference>
<reference evidence="2 3" key="1">
    <citation type="submission" date="2017-09" db="EMBL/GenBank/DDBJ databases">
        <title>Depth-based differentiation of microbial function through sediment-hosted aquifers and enrichment of novel symbionts in the deep terrestrial subsurface.</title>
        <authorList>
            <person name="Probst A.J."/>
            <person name="Ladd B."/>
            <person name="Jarett J.K."/>
            <person name="Geller-Mcgrath D.E."/>
            <person name="Sieber C.M."/>
            <person name="Emerson J.B."/>
            <person name="Anantharaman K."/>
            <person name="Thomas B.C."/>
            <person name="Malmstrom R."/>
            <person name="Stieglmeier M."/>
            <person name="Klingl A."/>
            <person name="Woyke T."/>
            <person name="Ryan C.M."/>
            <person name="Banfield J.F."/>
        </authorList>
    </citation>
    <scope>NUCLEOTIDE SEQUENCE [LARGE SCALE GENOMIC DNA]</scope>
    <source>
        <strain evidence="2">CG11_big_fil_rev_8_21_14_0_20_39_34</strain>
    </source>
</reference>
<protein>
    <recommendedName>
        <fullName evidence="1">SET domain-containing protein</fullName>
    </recommendedName>
</protein>
<dbReference type="SMART" id="SM00317">
    <property type="entry name" value="SET"/>
    <property type="match status" value="1"/>
</dbReference>
<evidence type="ECO:0000259" key="1">
    <source>
        <dbReference type="PROSITE" id="PS50280"/>
    </source>
</evidence>
<feature type="domain" description="SET" evidence="1">
    <location>
        <begin position="8"/>
        <end position="109"/>
    </location>
</feature>
<evidence type="ECO:0000313" key="2">
    <source>
        <dbReference type="EMBL" id="PIR03981.1"/>
    </source>
</evidence>
<dbReference type="PROSITE" id="PS50280">
    <property type="entry name" value="SET"/>
    <property type="match status" value="1"/>
</dbReference>
<accession>A0A2H0N518</accession>
<evidence type="ECO:0000313" key="3">
    <source>
        <dbReference type="Proteomes" id="UP000229600"/>
    </source>
</evidence>
<dbReference type="Gene3D" id="2.170.270.10">
    <property type="entry name" value="SET domain"/>
    <property type="match status" value="1"/>
</dbReference>
<dbReference type="AlphaFoldDB" id="A0A2H0N518"/>
<dbReference type="PANTHER" id="PTHR12350">
    <property type="entry name" value="HISTONE-LYSINE N-METHYLTRANSFERASE-RELATED"/>
    <property type="match status" value="1"/>
</dbReference>
<proteinExistence type="predicted"/>
<dbReference type="Proteomes" id="UP000229600">
    <property type="component" value="Unassembled WGS sequence"/>
</dbReference>
<dbReference type="InterPro" id="IPR053201">
    <property type="entry name" value="Flavunoidine_N-MTase"/>
</dbReference>
<comment type="caution">
    <text evidence="2">The sequence shown here is derived from an EMBL/GenBank/DDBJ whole genome shotgun (WGS) entry which is preliminary data.</text>
</comment>
<organism evidence="2 3">
    <name type="scientific">Candidatus Magasanikbacteria bacterium CG11_big_fil_rev_8_21_14_0_20_39_34</name>
    <dbReference type="NCBI Taxonomy" id="1974653"/>
    <lineage>
        <taxon>Bacteria</taxon>
        <taxon>Candidatus Magasanikiibacteriota</taxon>
    </lineage>
</organism>
<dbReference type="PANTHER" id="PTHR12350:SF19">
    <property type="entry name" value="SET DOMAIN-CONTAINING PROTEIN"/>
    <property type="match status" value="1"/>
</dbReference>
<dbReference type="Pfam" id="PF00856">
    <property type="entry name" value="SET"/>
    <property type="match status" value="1"/>
</dbReference>
<sequence length="135" mass="15276">MFCMDDKDEIFVKNSVLEGTGVFAAKNFKKGEAVTKWKIQKILTHKQVQNLSEEESKYVSQVGKDAFIIIGEPERYINHSCSPNTQIQGNSDIAIRDIRKGEEITSDYSKEEYPAPFTCNCGEINCKKDIGKIFS</sequence>
<dbReference type="InterPro" id="IPR046341">
    <property type="entry name" value="SET_dom_sf"/>
</dbReference>
<dbReference type="InterPro" id="IPR001214">
    <property type="entry name" value="SET_dom"/>
</dbReference>
<gene>
    <name evidence="2" type="ORF">COV59_02240</name>
</gene>
<name>A0A2H0N518_9BACT</name>
<dbReference type="EMBL" id="PCWN01000007">
    <property type="protein sequence ID" value="PIR03981.1"/>
    <property type="molecule type" value="Genomic_DNA"/>
</dbReference>